<proteinExistence type="predicted"/>
<feature type="signal peptide" evidence="1">
    <location>
        <begin position="1"/>
        <end position="23"/>
    </location>
</feature>
<reference evidence="3" key="1">
    <citation type="submission" date="2017-09" db="EMBL/GenBank/DDBJ databases">
        <title>Metaegenomics of thermophilic ammonia-oxidizing enrichment culture.</title>
        <authorList>
            <person name="Kato S."/>
            <person name="Suzuki K."/>
        </authorList>
    </citation>
    <scope>NUCLEOTIDE SEQUENCE [LARGE SCALE GENOMIC DNA]</scope>
</reference>
<gene>
    <name evidence="2" type="ORF">HRbin17_00511</name>
</gene>
<comment type="caution">
    <text evidence="2">The sequence shown here is derived from an EMBL/GenBank/DDBJ whole genome shotgun (WGS) entry which is preliminary data.</text>
</comment>
<keyword evidence="1" id="KW-0732">Signal</keyword>
<feature type="chain" id="PRO_5014190017" evidence="1">
    <location>
        <begin position="24"/>
        <end position="138"/>
    </location>
</feature>
<dbReference type="Proteomes" id="UP000236173">
    <property type="component" value="Unassembled WGS sequence"/>
</dbReference>
<accession>A0A2H5X9Z0</accession>
<dbReference type="AlphaFoldDB" id="A0A2H5X9Z0"/>
<evidence type="ECO:0000313" key="2">
    <source>
        <dbReference type="EMBL" id="GBC98016.1"/>
    </source>
</evidence>
<sequence>MMRKRVVWGAVVAAVALAGAALAQEQILKGVGAILLTKAVANQLNRGINAVMGRNGVKAQSTKVVPIVSVGEGVRVGAAQVMGSSWVVQKVEAVAQLEANLMGSARAKILVPVSDINVTRGIKQVTGVGVSAIIDLKL</sequence>
<evidence type="ECO:0000256" key="1">
    <source>
        <dbReference type="SAM" id="SignalP"/>
    </source>
</evidence>
<protein>
    <submittedName>
        <fullName evidence="2">Uncharacterized protein</fullName>
    </submittedName>
</protein>
<name>A0A2H5X9Z0_9BACT</name>
<evidence type="ECO:0000313" key="3">
    <source>
        <dbReference type="Proteomes" id="UP000236173"/>
    </source>
</evidence>
<organism evidence="2 3">
    <name type="scientific">Candidatus Fervidibacter japonicus</name>
    <dbReference type="NCBI Taxonomy" id="2035412"/>
    <lineage>
        <taxon>Bacteria</taxon>
        <taxon>Candidatus Fervidibacterota</taxon>
        <taxon>Candidatus Fervidibacter</taxon>
    </lineage>
</organism>
<dbReference type="EMBL" id="BEHT01000005">
    <property type="protein sequence ID" value="GBC98016.1"/>
    <property type="molecule type" value="Genomic_DNA"/>
</dbReference>